<sequence length="93" mass="9951">MKMYLLSFGVGILVGVIYYALDVRSPAPPIVALLGLLGMLIGEQVIPVAKSMFTGQSFVNACQETNATKSVLGELPSKHSITVEDKNHDKSNS</sequence>
<feature type="transmembrane region" description="Helical" evidence="1">
    <location>
        <begin position="5"/>
        <end position="21"/>
    </location>
</feature>
<evidence type="ECO:0000313" key="2">
    <source>
        <dbReference type="EMBL" id="RKR77293.1"/>
    </source>
</evidence>
<dbReference type="Pfam" id="PF07235">
    <property type="entry name" value="DUF1427"/>
    <property type="match status" value="1"/>
</dbReference>
<proteinExistence type="predicted"/>
<evidence type="ECO:0000313" key="3">
    <source>
        <dbReference type="Proteomes" id="UP000280099"/>
    </source>
</evidence>
<reference evidence="2 3" key="1">
    <citation type="submission" date="2018-10" db="EMBL/GenBank/DDBJ databases">
        <title>Genomic Encyclopedia of Type Strains, Phase IV (KMG-IV): sequencing the most valuable type-strain genomes for metagenomic binning, comparative biology and taxonomic classification.</title>
        <authorList>
            <person name="Goeker M."/>
        </authorList>
    </citation>
    <scope>NUCLEOTIDE SEQUENCE [LARGE SCALE GENOMIC DNA]</scope>
    <source>
        <strain evidence="2 3">DSM 23800</strain>
    </source>
</reference>
<dbReference type="AlphaFoldDB" id="A0A420XJ78"/>
<comment type="caution">
    <text evidence="2">The sequence shown here is derived from an EMBL/GenBank/DDBJ whole genome shotgun (WGS) entry which is preliminary data.</text>
</comment>
<evidence type="ECO:0000256" key="1">
    <source>
        <dbReference type="SAM" id="Phobius"/>
    </source>
</evidence>
<keyword evidence="3" id="KW-1185">Reference proteome</keyword>
<dbReference type="RefSeq" id="WP_121121882.1">
    <property type="nucleotide sequence ID" value="NZ_CP016604.1"/>
</dbReference>
<dbReference type="InterPro" id="IPR009872">
    <property type="entry name" value="DUF1427"/>
</dbReference>
<feature type="transmembrane region" description="Helical" evidence="1">
    <location>
        <begin position="27"/>
        <end position="46"/>
    </location>
</feature>
<organism evidence="2 3">
    <name type="scientific">Otariodibacter oris</name>
    <dbReference type="NCBI Taxonomy" id="1032623"/>
    <lineage>
        <taxon>Bacteria</taxon>
        <taxon>Pseudomonadati</taxon>
        <taxon>Pseudomonadota</taxon>
        <taxon>Gammaproteobacteria</taxon>
        <taxon>Pasteurellales</taxon>
        <taxon>Pasteurellaceae</taxon>
        <taxon>Otariodibacter</taxon>
    </lineage>
</organism>
<protein>
    <submittedName>
        <fullName evidence="2">XapX domain-containing protein</fullName>
    </submittedName>
</protein>
<keyword evidence="1" id="KW-0472">Membrane</keyword>
<dbReference type="Proteomes" id="UP000280099">
    <property type="component" value="Unassembled WGS sequence"/>
</dbReference>
<dbReference type="NCBIfam" id="TIGR03510">
    <property type="entry name" value="XapX"/>
    <property type="match status" value="1"/>
</dbReference>
<gene>
    <name evidence="2" type="ORF">DES31_0621</name>
</gene>
<dbReference type="InterPro" id="IPR020017">
    <property type="entry name" value="XapX_domain"/>
</dbReference>
<accession>A0A420XJ78</accession>
<dbReference type="EMBL" id="RBJC01000004">
    <property type="protein sequence ID" value="RKR77293.1"/>
    <property type="molecule type" value="Genomic_DNA"/>
</dbReference>
<keyword evidence="1" id="KW-1133">Transmembrane helix</keyword>
<keyword evidence="1" id="KW-0812">Transmembrane</keyword>
<dbReference type="OrthoDB" id="4302993at2"/>
<name>A0A420XJ78_9PAST</name>